<protein>
    <submittedName>
        <fullName evidence="2">Uncharacterized protein</fullName>
    </submittedName>
</protein>
<dbReference type="AlphaFoldDB" id="A0A0V1N9V0"/>
<sequence>MPKTRSTTMEPVESEETLGRKKSPARYKCNKINVQNGYFSGKTDAKYEDGEFMWRQVNEMINALH</sequence>
<reference evidence="2 3" key="1">
    <citation type="submission" date="2015-01" db="EMBL/GenBank/DDBJ databases">
        <title>Evolution of Trichinella species and genotypes.</title>
        <authorList>
            <person name="Korhonen P.K."/>
            <person name="Edoardo P."/>
            <person name="Giuseppe L.R."/>
            <person name="Gasser R.B."/>
        </authorList>
    </citation>
    <scope>NUCLEOTIDE SEQUENCE [LARGE SCALE GENOMIC DNA]</scope>
    <source>
        <strain evidence="2">ISS1980</strain>
    </source>
</reference>
<dbReference type="Proteomes" id="UP000054843">
    <property type="component" value="Unassembled WGS sequence"/>
</dbReference>
<dbReference type="EMBL" id="JYDO01000001">
    <property type="protein sequence ID" value="KRZ80804.1"/>
    <property type="molecule type" value="Genomic_DNA"/>
</dbReference>
<organism evidence="2 3">
    <name type="scientific">Trichinella papuae</name>
    <dbReference type="NCBI Taxonomy" id="268474"/>
    <lineage>
        <taxon>Eukaryota</taxon>
        <taxon>Metazoa</taxon>
        <taxon>Ecdysozoa</taxon>
        <taxon>Nematoda</taxon>
        <taxon>Enoplea</taxon>
        <taxon>Dorylaimia</taxon>
        <taxon>Trichinellida</taxon>
        <taxon>Trichinellidae</taxon>
        <taxon>Trichinella</taxon>
    </lineage>
</organism>
<evidence type="ECO:0000313" key="2">
    <source>
        <dbReference type="EMBL" id="KRZ80804.1"/>
    </source>
</evidence>
<feature type="region of interest" description="Disordered" evidence="1">
    <location>
        <begin position="1"/>
        <end position="23"/>
    </location>
</feature>
<evidence type="ECO:0000256" key="1">
    <source>
        <dbReference type="SAM" id="MobiDB-lite"/>
    </source>
</evidence>
<gene>
    <name evidence="2" type="ORF">T10_3245</name>
</gene>
<comment type="caution">
    <text evidence="2">The sequence shown here is derived from an EMBL/GenBank/DDBJ whole genome shotgun (WGS) entry which is preliminary data.</text>
</comment>
<keyword evidence="3" id="KW-1185">Reference proteome</keyword>
<accession>A0A0V1N9V0</accession>
<name>A0A0V1N9V0_9BILA</name>
<evidence type="ECO:0000313" key="3">
    <source>
        <dbReference type="Proteomes" id="UP000054843"/>
    </source>
</evidence>
<proteinExistence type="predicted"/>